<keyword evidence="3" id="KW-0716">Sensory transduction</keyword>
<dbReference type="AlphaFoldDB" id="A0A212FC58"/>
<dbReference type="FunCoup" id="A0A212FC58">
    <property type="interactions" value="6"/>
</dbReference>
<evidence type="ECO:0000256" key="8">
    <source>
        <dbReference type="ARBA" id="ARBA00023170"/>
    </source>
</evidence>
<evidence type="ECO:0000256" key="5">
    <source>
        <dbReference type="ARBA" id="ARBA00022725"/>
    </source>
</evidence>
<dbReference type="InterPro" id="IPR004117">
    <property type="entry name" value="7tm6_olfct_rcpt"/>
</dbReference>
<dbReference type="PANTHER" id="PTHR21137:SF35">
    <property type="entry name" value="ODORANT RECEPTOR 19A-RELATED"/>
    <property type="match status" value="1"/>
</dbReference>
<dbReference type="PANTHER" id="PTHR21137">
    <property type="entry name" value="ODORANT RECEPTOR"/>
    <property type="match status" value="1"/>
</dbReference>
<keyword evidence="2" id="KW-1003">Cell membrane</keyword>
<evidence type="ECO:0000256" key="6">
    <source>
        <dbReference type="ARBA" id="ARBA00022989"/>
    </source>
</evidence>
<dbReference type="Pfam" id="PF02949">
    <property type="entry name" value="7tm_6"/>
    <property type="match status" value="1"/>
</dbReference>
<keyword evidence="9" id="KW-0807">Transducer</keyword>
<dbReference type="GO" id="GO:0004984">
    <property type="term" value="F:olfactory receptor activity"/>
    <property type="evidence" value="ECO:0007669"/>
    <property type="project" value="InterPro"/>
</dbReference>
<dbReference type="EMBL" id="AGBW02009215">
    <property type="protein sequence ID" value="OWR51329.1"/>
    <property type="molecule type" value="Genomic_DNA"/>
</dbReference>
<dbReference type="InParanoid" id="A0A212FC58"/>
<proteinExistence type="predicted"/>
<dbReference type="KEGG" id="dpl:KGM_207321"/>
<evidence type="ECO:0000256" key="9">
    <source>
        <dbReference type="ARBA" id="ARBA00023224"/>
    </source>
</evidence>
<dbReference type="Proteomes" id="UP000007151">
    <property type="component" value="Unassembled WGS sequence"/>
</dbReference>
<comment type="subcellular location">
    <subcellularLocation>
        <location evidence="1">Cell membrane</location>
        <topology evidence="1">Multi-pass membrane protein</topology>
    </subcellularLocation>
</comment>
<feature type="transmembrane region" description="Helical" evidence="10">
    <location>
        <begin position="134"/>
        <end position="157"/>
    </location>
</feature>
<protein>
    <submittedName>
        <fullName evidence="11">Odorant receptor 27</fullName>
    </submittedName>
</protein>
<keyword evidence="7 10" id="KW-0472">Membrane</keyword>
<gene>
    <name evidence="11" type="ORF">KGM_207321</name>
</gene>
<keyword evidence="6 10" id="KW-1133">Transmembrane helix</keyword>
<evidence type="ECO:0000256" key="10">
    <source>
        <dbReference type="SAM" id="Phobius"/>
    </source>
</evidence>
<sequence>MLFNSLSSLEDPAHPLLGPNFWGLRKLGMCLSDRKSVRAIYSIVLWLSIMFVITEYIELYCIRSNLTAALKNLSNTTLTHVTVIKVITFIIWQKDWMSVMNHVSTLELCQLNEKNEDTINIIRKYTKYSRNLSYCYWALVLISVLIFGFGPLAHYFFLVYMNEWDTPFPEIVSSWVPFDKTSDPGRWVLTVIQIMMAFYNGATLGIYDSNVFVLMTFFSAQFEILRLNCERIFESGHEGITYSETFQRIQKCHYHHVYLVK</sequence>
<name>A0A212FC58_DANPL</name>
<dbReference type="GO" id="GO:0007165">
    <property type="term" value="P:signal transduction"/>
    <property type="evidence" value="ECO:0007669"/>
    <property type="project" value="UniProtKB-KW"/>
</dbReference>
<evidence type="ECO:0000313" key="12">
    <source>
        <dbReference type="Proteomes" id="UP000007151"/>
    </source>
</evidence>
<organism evidence="11 12">
    <name type="scientific">Danaus plexippus plexippus</name>
    <dbReference type="NCBI Taxonomy" id="278856"/>
    <lineage>
        <taxon>Eukaryota</taxon>
        <taxon>Metazoa</taxon>
        <taxon>Ecdysozoa</taxon>
        <taxon>Arthropoda</taxon>
        <taxon>Hexapoda</taxon>
        <taxon>Insecta</taxon>
        <taxon>Pterygota</taxon>
        <taxon>Neoptera</taxon>
        <taxon>Endopterygota</taxon>
        <taxon>Lepidoptera</taxon>
        <taxon>Glossata</taxon>
        <taxon>Ditrysia</taxon>
        <taxon>Papilionoidea</taxon>
        <taxon>Nymphalidae</taxon>
        <taxon>Danainae</taxon>
        <taxon>Danaini</taxon>
        <taxon>Danaina</taxon>
        <taxon>Danaus</taxon>
        <taxon>Danaus</taxon>
    </lineage>
</organism>
<reference evidence="11 12" key="1">
    <citation type="journal article" date="2011" name="Cell">
        <title>The monarch butterfly genome yields insights into long-distance migration.</title>
        <authorList>
            <person name="Zhan S."/>
            <person name="Merlin C."/>
            <person name="Boore J.L."/>
            <person name="Reppert S.M."/>
        </authorList>
    </citation>
    <scope>NUCLEOTIDE SEQUENCE [LARGE SCALE GENOMIC DNA]</scope>
    <source>
        <strain evidence="11">F-2</strain>
    </source>
</reference>
<evidence type="ECO:0000256" key="2">
    <source>
        <dbReference type="ARBA" id="ARBA00022475"/>
    </source>
</evidence>
<keyword evidence="12" id="KW-1185">Reference proteome</keyword>
<dbReference type="GO" id="GO:0005886">
    <property type="term" value="C:plasma membrane"/>
    <property type="evidence" value="ECO:0007669"/>
    <property type="project" value="UniProtKB-SubCell"/>
</dbReference>
<evidence type="ECO:0000256" key="1">
    <source>
        <dbReference type="ARBA" id="ARBA00004651"/>
    </source>
</evidence>
<evidence type="ECO:0000256" key="7">
    <source>
        <dbReference type="ARBA" id="ARBA00023136"/>
    </source>
</evidence>
<keyword evidence="5" id="KW-0552">Olfaction</keyword>
<feature type="transmembrane region" description="Helical" evidence="10">
    <location>
        <begin position="187"/>
        <end position="207"/>
    </location>
</feature>
<evidence type="ECO:0000256" key="3">
    <source>
        <dbReference type="ARBA" id="ARBA00022606"/>
    </source>
</evidence>
<evidence type="ECO:0000256" key="4">
    <source>
        <dbReference type="ARBA" id="ARBA00022692"/>
    </source>
</evidence>
<comment type="caution">
    <text evidence="11">The sequence shown here is derived from an EMBL/GenBank/DDBJ whole genome shotgun (WGS) entry which is preliminary data.</text>
</comment>
<feature type="transmembrane region" description="Helical" evidence="10">
    <location>
        <begin position="39"/>
        <end position="57"/>
    </location>
</feature>
<keyword evidence="8 11" id="KW-0675">Receptor</keyword>
<evidence type="ECO:0000313" key="11">
    <source>
        <dbReference type="EMBL" id="OWR51329.1"/>
    </source>
</evidence>
<dbReference type="GO" id="GO:0005549">
    <property type="term" value="F:odorant binding"/>
    <property type="evidence" value="ECO:0007669"/>
    <property type="project" value="InterPro"/>
</dbReference>
<accession>A0A212FC58</accession>
<keyword evidence="4 10" id="KW-0812">Transmembrane</keyword>